<gene>
    <name evidence="1" type="ORF">Fadolivirus_1_938</name>
</gene>
<sequence>MTECNRNEFDPVDFDETCDQAPVEVDVDDDQASIEFDVDDDEQPYFEDDSVFETEDGFTEENQMNKESSRTLVDVSTKLREFQEKFTEFMKSKDTPDNVFYMKLKNEFVEYYQHVTELVIVDGLKPEGENLIKLIDVPLIKVYISSIDEIICKIESRISMQQRFIKHGTYNSHTKWDM</sequence>
<dbReference type="EMBL" id="MT418680">
    <property type="protein sequence ID" value="QKF94396.1"/>
    <property type="molecule type" value="Genomic_DNA"/>
</dbReference>
<accession>A0A7D3V7T9</accession>
<evidence type="ECO:0000313" key="1">
    <source>
        <dbReference type="EMBL" id="QKF94396.1"/>
    </source>
</evidence>
<protein>
    <submittedName>
        <fullName evidence="1">Uncharacterized protein</fullName>
    </submittedName>
</protein>
<reference evidence="1 2" key="1">
    <citation type="submission" date="2020-04" db="EMBL/GenBank/DDBJ databases">
        <title>Advantages and limits of metagenomic assembly and binning of a giant virus.</title>
        <authorList>
            <person name="Schulz F."/>
            <person name="Andreani J."/>
            <person name="Francis R."/>
            <person name="Boudjemaa H."/>
            <person name="Bou Khalil J.Y."/>
            <person name="Lee J."/>
            <person name="La Scola B."/>
            <person name="Woyke T."/>
        </authorList>
    </citation>
    <scope>NUCLEOTIDE SEQUENCE [LARGE SCALE GENOMIC DNA]</scope>
    <source>
        <strain evidence="1 2">FV1/VV64</strain>
    </source>
</reference>
<evidence type="ECO:0000313" key="2">
    <source>
        <dbReference type="Proteomes" id="UP001162001"/>
    </source>
</evidence>
<name>A0A7D3V7T9_9VIRU</name>
<dbReference type="Proteomes" id="UP001162001">
    <property type="component" value="Segment"/>
</dbReference>
<organism evidence="1 2">
    <name type="scientific">Fadolivirus FV1/VV64</name>
    <dbReference type="NCBI Taxonomy" id="3070911"/>
    <lineage>
        <taxon>Viruses</taxon>
        <taxon>Varidnaviria</taxon>
        <taxon>Bamfordvirae</taxon>
        <taxon>Nucleocytoviricota</taxon>
        <taxon>Megaviricetes</taxon>
        <taxon>Imitervirales</taxon>
        <taxon>Mimiviridae</taxon>
        <taxon>Klosneuvirinae</taxon>
        <taxon>Fadolivirus</taxon>
        <taxon>Fadolivirus algeromassiliense</taxon>
    </lineage>
</organism>
<proteinExistence type="predicted"/>
<keyword evidence="2" id="KW-1185">Reference proteome</keyword>